<feature type="compositionally biased region" description="Basic and acidic residues" evidence="1">
    <location>
        <begin position="11"/>
        <end position="24"/>
    </location>
</feature>
<reference evidence="2" key="1">
    <citation type="journal article" date="2021" name="Front. Microbiol.">
        <title>Comprehensive Comparative Genomics and Phenotyping of Methylobacterium Species.</title>
        <authorList>
            <person name="Alessa O."/>
            <person name="Ogura Y."/>
            <person name="Fujitani Y."/>
            <person name="Takami H."/>
            <person name="Hayashi T."/>
            <person name="Sahin N."/>
            <person name="Tani A."/>
        </authorList>
    </citation>
    <scope>NUCLEOTIDE SEQUENCE</scope>
    <source>
        <strain evidence="2">NBRC 15686</strain>
    </source>
</reference>
<feature type="compositionally biased region" description="Basic residues" evidence="1">
    <location>
        <begin position="1"/>
        <end position="10"/>
    </location>
</feature>
<accession>A0ABQ4UM23</accession>
<evidence type="ECO:0000313" key="2">
    <source>
        <dbReference type="EMBL" id="GJE68399.1"/>
    </source>
</evidence>
<name>A0ABQ4UM23_9HYPH</name>
<organism evidence="2 3">
    <name type="scientific">Methylorubrum aminovorans</name>
    <dbReference type="NCBI Taxonomy" id="269069"/>
    <lineage>
        <taxon>Bacteria</taxon>
        <taxon>Pseudomonadati</taxon>
        <taxon>Pseudomonadota</taxon>
        <taxon>Alphaproteobacteria</taxon>
        <taxon>Hyphomicrobiales</taxon>
        <taxon>Methylobacteriaceae</taxon>
        <taxon>Methylorubrum</taxon>
    </lineage>
</organism>
<proteinExistence type="predicted"/>
<sequence length="98" mass="9963">MTKILNRRCAGRADGHDPRPDLRIDGSAGSGADMDCITVAAPAEGEPARFGGLHASIGETVGASVYAAVSEGGALWCRQKASGSFAAPHNPQLDPTAC</sequence>
<reference evidence="2" key="2">
    <citation type="submission" date="2021-08" db="EMBL/GenBank/DDBJ databases">
        <authorList>
            <person name="Tani A."/>
            <person name="Ola A."/>
            <person name="Ogura Y."/>
            <person name="Katsura K."/>
            <person name="Hayashi T."/>
        </authorList>
    </citation>
    <scope>NUCLEOTIDE SEQUENCE</scope>
    <source>
        <strain evidence="2">NBRC 15686</strain>
    </source>
</reference>
<evidence type="ECO:0000313" key="3">
    <source>
        <dbReference type="Proteomes" id="UP001055039"/>
    </source>
</evidence>
<dbReference type="InterPro" id="IPR002808">
    <property type="entry name" value="AdoCbi_amidolase"/>
</dbReference>
<dbReference type="Proteomes" id="UP001055039">
    <property type="component" value="Unassembled WGS sequence"/>
</dbReference>
<protein>
    <submittedName>
        <fullName evidence="2">Uncharacterized protein</fullName>
    </submittedName>
</protein>
<comment type="caution">
    <text evidence="2">The sequence shown here is derived from an EMBL/GenBank/DDBJ whole genome shotgun (WGS) entry which is preliminary data.</text>
</comment>
<gene>
    <name evidence="2" type="ORF">LNAOJCKE_5637</name>
</gene>
<keyword evidence="3" id="KW-1185">Reference proteome</keyword>
<feature type="region of interest" description="Disordered" evidence="1">
    <location>
        <begin position="1"/>
        <end position="29"/>
    </location>
</feature>
<dbReference type="Pfam" id="PF01955">
    <property type="entry name" value="CbiZ"/>
    <property type="match status" value="1"/>
</dbReference>
<dbReference type="EMBL" id="BPRC01000062">
    <property type="protein sequence ID" value="GJE68399.1"/>
    <property type="molecule type" value="Genomic_DNA"/>
</dbReference>
<evidence type="ECO:0000256" key="1">
    <source>
        <dbReference type="SAM" id="MobiDB-lite"/>
    </source>
</evidence>